<keyword evidence="2" id="KW-0808">Transferase</keyword>
<dbReference type="SUPFAM" id="SSF53335">
    <property type="entry name" value="S-adenosyl-L-methionine-dependent methyltransferases"/>
    <property type="match status" value="1"/>
</dbReference>
<feature type="domain" description="O-methyltransferase C-terminal" evidence="4">
    <location>
        <begin position="110"/>
        <end position="317"/>
    </location>
</feature>
<dbReference type="Gene3D" id="1.10.287.1350">
    <property type="match status" value="1"/>
</dbReference>
<dbReference type="CDD" id="cd02440">
    <property type="entry name" value="AdoMet_MTases"/>
    <property type="match status" value="1"/>
</dbReference>
<dbReference type="GO" id="GO:0008168">
    <property type="term" value="F:methyltransferase activity"/>
    <property type="evidence" value="ECO:0007669"/>
    <property type="project" value="UniProtKB-KW"/>
</dbReference>
<dbReference type="PANTHER" id="PTHR43712:SF2">
    <property type="entry name" value="O-METHYLTRANSFERASE CICE"/>
    <property type="match status" value="1"/>
</dbReference>
<feature type="domain" description="O-methyltransferase dimerisation" evidence="5">
    <location>
        <begin position="12"/>
        <end position="86"/>
    </location>
</feature>
<dbReference type="InterPro" id="IPR001077">
    <property type="entry name" value="COMT_C"/>
</dbReference>
<dbReference type="Pfam" id="PF08100">
    <property type="entry name" value="Dimerisation"/>
    <property type="match status" value="1"/>
</dbReference>
<evidence type="ECO:0000313" key="7">
    <source>
        <dbReference type="Proteomes" id="UP001156441"/>
    </source>
</evidence>
<dbReference type="Gene3D" id="1.10.10.10">
    <property type="entry name" value="Winged helix-like DNA-binding domain superfamily/Winged helix DNA-binding domain"/>
    <property type="match status" value="1"/>
</dbReference>
<accession>A0ABT2J3M4</accession>
<dbReference type="EMBL" id="JAFFZE010000004">
    <property type="protein sequence ID" value="MCT2582115.1"/>
    <property type="molecule type" value="Genomic_DNA"/>
</dbReference>
<dbReference type="Pfam" id="PF00891">
    <property type="entry name" value="Methyltransf_2"/>
    <property type="match status" value="1"/>
</dbReference>
<dbReference type="InterPro" id="IPR036390">
    <property type="entry name" value="WH_DNA-bd_sf"/>
</dbReference>
<proteinExistence type="predicted"/>
<evidence type="ECO:0000256" key="1">
    <source>
        <dbReference type="ARBA" id="ARBA00022603"/>
    </source>
</evidence>
<dbReference type="InterPro" id="IPR029063">
    <property type="entry name" value="SAM-dependent_MTases_sf"/>
</dbReference>
<evidence type="ECO:0000259" key="5">
    <source>
        <dbReference type="Pfam" id="PF08100"/>
    </source>
</evidence>
<keyword evidence="3" id="KW-0949">S-adenosyl-L-methionine</keyword>
<evidence type="ECO:0000313" key="6">
    <source>
        <dbReference type="EMBL" id="MCT2582115.1"/>
    </source>
</evidence>
<organism evidence="6 7">
    <name type="scientific">Actinophytocola gossypii</name>
    <dbReference type="NCBI Taxonomy" id="2812003"/>
    <lineage>
        <taxon>Bacteria</taxon>
        <taxon>Bacillati</taxon>
        <taxon>Actinomycetota</taxon>
        <taxon>Actinomycetes</taxon>
        <taxon>Pseudonocardiales</taxon>
        <taxon>Pseudonocardiaceae</taxon>
    </lineage>
</organism>
<reference evidence="6 7" key="1">
    <citation type="submission" date="2021-02" db="EMBL/GenBank/DDBJ databases">
        <title>Actinophytocola xerophila sp. nov., isolated from soil of cotton cropping field.</title>
        <authorList>
            <person name="Huang R."/>
            <person name="Chen X."/>
            <person name="Ge X."/>
            <person name="Liu W."/>
        </authorList>
    </citation>
    <scope>NUCLEOTIDE SEQUENCE [LARGE SCALE GENOMIC DNA]</scope>
    <source>
        <strain evidence="6 7">S1-96</strain>
    </source>
</reference>
<dbReference type="RefSeq" id="WP_260189466.1">
    <property type="nucleotide sequence ID" value="NZ_JAFFZE010000004.1"/>
</dbReference>
<dbReference type="GO" id="GO:0032259">
    <property type="term" value="P:methylation"/>
    <property type="evidence" value="ECO:0007669"/>
    <property type="project" value="UniProtKB-KW"/>
</dbReference>
<gene>
    <name evidence="6" type="ORF">JT362_03120</name>
</gene>
<evidence type="ECO:0000259" key="4">
    <source>
        <dbReference type="Pfam" id="PF00891"/>
    </source>
</evidence>
<dbReference type="InterPro" id="IPR012967">
    <property type="entry name" value="COMT_dimerisation"/>
</dbReference>
<protein>
    <submittedName>
        <fullName evidence="6">Methyltransferase</fullName>
    </submittedName>
</protein>
<dbReference type="SUPFAM" id="SSF46785">
    <property type="entry name" value="Winged helix' DNA-binding domain"/>
    <property type="match status" value="1"/>
</dbReference>
<keyword evidence="7" id="KW-1185">Reference proteome</keyword>
<dbReference type="InterPro" id="IPR016461">
    <property type="entry name" value="COMT-like"/>
</dbReference>
<keyword evidence="1 6" id="KW-0489">Methyltransferase</keyword>
<comment type="caution">
    <text evidence="6">The sequence shown here is derived from an EMBL/GenBank/DDBJ whole genome shotgun (WGS) entry which is preliminary data.</text>
</comment>
<name>A0ABT2J3M4_9PSEU</name>
<evidence type="ECO:0000256" key="2">
    <source>
        <dbReference type="ARBA" id="ARBA00022679"/>
    </source>
</evidence>
<dbReference type="PANTHER" id="PTHR43712">
    <property type="entry name" value="PUTATIVE (AFU_ORTHOLOGUE AFUA_4G14580)-RELATED"/>
    <property type="match status" value="1"/>
</dbReference>
<dbReference type="Gene3D" id="3.40.50.150">
    <property type="entry name" value="Vaccinia Virus protein VP39"/>
    <property type="match status" value="1"/>
</dbReference>
<dbReference type="Proteomes" id="UP001156441">
    <property type="component" value="Unassembled WGS sequence"/>
</dbReference>
<dbReference type="InterPro" id="IPR036388">
    <property type="entry name" value="WH-like_DNA-bd_sf"/>
</dbReference>
<evidence type="ECO:0000256" key="3">
    <source>
        <dbReference type="ARBA" id="ARBA00022691"/>
    </source>
</evidence>
<dbReference type="PIRSF" id="PIRSF005739">
    <property type="entry name" value="O-mtase"/>
    <property type="match status" value="1"/>
</dbReference>
<sequence length="340" mass="36320">MADPETRGALVHLVFGTMAAQAVRAAVRLGVPNALAGRERTAPEVAADCATDPDATRRLLRALAALDLLTETGPDTFALTPAGALLRSDQPGSLHAFAEMFTDETITGAWQRLDHAVRTGNTTFADVFGTDFFAHLKSRPELSATFNASMSQGTALVAETLPARYPFERFHTVADIGGGDGTLLAAILRAHPHLRGILYDTEEGQAEAGATLGPVADRVDRATGDFFTGVPAGADVYLLKSVIHDWPDDACATILDHCRRVVPADGRLLIVEPILPDVVDEAAPPVMYLSDLNMLVNLGGRERTRADFDALCRRCGFALTDVVDLPPAAFRIIEATPVQQ</sequence>
<dbReference type="PROSITE" id="PS51683">
    <property type="entry name" value="SAM_OMT_II"/>
    <property type="match status" value="1"/>
</dbReference>